<feature type="compositionally biased region" description="Basic residues" evidence="1">
    <location>
        <begin position="39"/>
        <end position="50"/>
    </location>
</feature>
<dbReference type="EMBL" id="CDMZ01004259">
    <property type="protein sequence ID" value="CEM49203.1"/>
    <property type="molecule type" value="Genomic_DNA"/>
</dbReference>
<evidence type="ECO:0000256" key="1">
    <source>
        <dbReference type="SAM" id="MobiDB-lite"/>
    </source>
</evidence>
<feature type="region of interest" description="Disordered" evidence="1">
    <location>
        <begin position="1"/>
        <end position="50"/>
    </location>
</feature>
<evidence type="ECO:0000313" key="2">
    <source>
        <dbReference type="EMBL" id="CEM49203.1"/>
    </source>
</evidence>
<gene>
    <name evidence="2" type="ORF">Cvel_1493</name>
</gene>
<sequence>MAANPSTPPRNSESVIGAEHGAPSGALLVDHSGSASIGKGKKRKETHSKSIKVKLMKAPSTAIPDSSNWDSVAEEVRKRLSNGSDFQQPNVAEEANEPKTNLFKTKMRGTRKGGKDKSPTETKSDLTDTLRICFLTASPSPPLVSDSIHLPSAAGEGAHKGAKALDLQRRSTFTGEDEAQEAEKYWDGVFAVKGEFMHLNYECEDKPQEFSVTDIEVIHRWSTWLAETMRVADILGLSLSAGPGLPALALMKADGTIDLNGMKSALRVGKGAPDFPFVQKRNSCAGYVLRTWFPATLTLRHSGKLCRRARPRTTSSCMLSLTLEFSSMHKETRRPPSTAPLSEFNWEIALEPRGDGTVTVLHDPNTIGLVKVGTGVLNPHLDFTRLIEEKKKTKSSTTDDRLEGVRECLRERNKPDRLRKAPVSLAVATAIRLAPDLMERWHQLQCPTLLFDELRTHEGCPVGVHDSLAALETKPVQGGESRGDVSLCGLLRYAGDPENEKNLKQLHRRLQARYASVSTIPDSSLEEKVGDALIEMDSGASQFLQTKYEKKELERLLKNESLSGSVQKRGLTPQMSPQKSRRRSLSAQRSEKRKDQEITQEVDMHEKQPGDTFENLVAAAGTSHPHLWDNSIMIMSPLYKMYNHYDRNYNHYKAFIMIMILSTNLL</sequence>
<feature type="compositionally biased region" description="Basic and acidic residues" evidence="1">
    <location>
        <begin position="589"/>
        <end position="609"/>
    </location>
</feature>
<feature type="compositionally biased region" description="Basic and acidic residues" evidence="1">
    <location>
        <begin position="113"/>
        <end position="123"/>
    </location>
</feature>
<organism evidence="2">
    <name type="scientific">Chromera velia CCMP2878</name>
    <dbReference type="NCBI Taxonomy" id="1169474"/>
    <lineage>
        <taxon>Eukaryota</taxon>
        <taxon>Sar</taxon>
        <taxon>Alveolata</taxon>
        <taxon>Colpodellida</taxon>
        <taxon>Chromeraceae</taxon>
        <taxon>Chromera</taxon>
    </lineage>
</organism>
<dbReference type="VEuPathDB" id="CryptoDB:Cvel_1493"/>
<feature type="region of interest" description="Disordered" evidence="1">
    <location>
        <begin position="79"/>
        <end position="123"/>
    </location>
</feature>
<accession>A0A0G4HXH9</accession>
<dbReference type="AlphaFoldDB" id="A0A0G4HXH9"/>
<feature type="compositionally biased region" description="Polar residues" evidence="1">
    <location>
        <begin position="81"/>
        <end position="90"/>
    </location>
</feature>
<name>A0A0G4HXH9_9ALVE</name>
<feature type="region of interest" description="Disordered" evidence="1">
    <location>
        <begin position="564"/>
        <end position="610"/>
    </location>
</feature>
<proteinExistence type="predicted"/>
<protein>
    <submittedName>
        <fullName evidence="2">Uncharacterized protein</fullName>
    </submittedName>
</protein>
<reference evidence="2" key="1">
    <citation type="submission" date="2014-11" db="EMBL/GenBank/DDBJ databases">
        <authorList>
            <person name="Otto D Thomas"/>
            <person name="Naeem Raeece"/>
        </authorList>
    </citation>
    <scope>NUCLEOTIDE SEQUENCE</scope>
</reference>